<keyword evidence="1" id="KW-0812">Transmembrane</keyword>
<dbReference type="OrthoDB" id="1705534at2759"/>
<proteinExistence type="predicted"/>
<evidence type="ECO:0000313" key="3">
    <source>
        <dbReference type="RefSeq" id="XP_019051511.1"/>
    </source>
</evidence>
<accession>A0A1U8Q0L1</accession>
<name>A0A1U8Q0L1_NELNU</name>
<dbReference type="RefSeq" id="XP_019051511.1">
    <property type="nucleotide sequence ID" value="XM_019195966.1"/>
</dbReference>
<protein>
    <submittedName>
        <fullName evidence="3">Uncharacterized protein LOC109113970</fullName>
    </submittedName>
</protein>
<organism evidence="2 3">
    <name type="scientific">Nelumbo nucifera</name>
    <name type="common">Sacred lotus</name>
    <dbReference type="NCBI Taxonomy" id="4432"/>
    <lineage>
        <taxon>Eukaryota</taxon>
        <taxon>Viridiplantae</taxon>
        <taxon>Streptophyta</taxon>
        <taxon>Embryophyta</taxon>
        <taxon>Tracheophyta</taxon>
        <taxon>Spermatophyta</taxon>
        <taxon>Magnoliopsida</taxon>
        <taxon>Proteales</taxon>
        <taxon>Nelumbonaceae</taxon>
        <taxon>Nelumbo</taxon>
    </lineage>
</organism>
<evidence type="ECO:0000313" key="2">
    <source>
        <dbReference type="Proteomes" id="UP000189703"/>
    </source>
</evidence>
<dbReference type="KEGG" id="nnu:109113970"/>
<reference evidence="3" key="1">
    <citation type="submission" date="2025-08" db="UniProtKB">
        <authorList>
            <consortium name="RefSeq"/>
        </authorList>
    </citation>
    <scope>IDENTIFICATION</scope>
</reference>
<feature type="transmembrane region" description="Helical" evidence="1">
    <location>
        <begin position="57"/>
        <end position="85"/>
    </location>
</feature>
<dbReference type="AlphaFoldDB" id="A0A1U8Q0L1"/>
<dbReference type="Proteomes" id="UP000189703">
    <property type="component" value="Unplaced"/>
</dbReference>
<evidence type="ECO:0000256" key="1">
    <source>
        <dbReference type="SAM" id="Phobius"/>
    </source>
</evidence>
<dbReference type="InParanoid" id="A0A1U8Q0L1"/>
<gene>
    <name evidence="3" type="primary">LOC109113970</name>
</gene>
<keyword evidence="2" id="KW-1185">Reference proteome</keyword>
<dbReference type="GeneID" id="109113970"/>
<dbReference type="STRING" id="4432.A0A1U8Q0L1"/>
<keyword evidence="1" id="KW-1133">Transmembrane helix</keyword>
<sequence length="88" mass="9686">MIIPVSVAASPGCYRWSFFPPFNNTNEVNSFPQVKNNLAALLALCWYWASDGAGSKFFVLLEMGATLFVDIIICGIAPTHISLIFQQT</sequence>
<keyword evidence="1" id="KW-0472">Membrane</keyword>